<name>A0A974CTI1_XENLA</name>
<evidence type="ECO:0000313" key="2">
    <source>
        <dbReference type="EMBL" id="OCT78462.1"/>
    </source>
</evidence>
<sequence>MCLFLCAVPIHTALLHINSNLPKSLFYITGASEMGLCSSKDRLYIKGYRQGSQWIYRKEERICKIIDLESIRKDIIGEIKWTSYDYCMARDSLELTRWWKIRFMAEVLHDKRKAKAQLNSLYKQLEEINWAIFRKYMDTYPESPPATSTIAVYTVPHVDAPLCR</sequence>
<reference evidence="3" key="1">
    <citation type="journal article" date="2016" name="Nature">
        <title>Genome evolution in the allotetraploid frog Xenopus laevis.</title>
        <authorList>
            <person name="Session A.M."/>
            <person name="Uno Y."/>
            <person name="Kwon T."/>
            <person name="Chapman J.A."/>
            <person name="Toyoda A."/>
            <person name="Takahashi S."/>
            <person name="Fukui A."/>
            <person name="Hikosaka A."/>
            <person name="Suzuki A."/>
            <person name="Kondo M."/>
            <person name="van Heeringen S.J."/>
            <person name="Quigley I."/>
            <person name="Heinz S."/>
            <person name="Ogino H."/>
            <person name="Ochi H."/>
            <person name="Hellsten U."/>
            <person name="Lyons J.B."/>
            <person name="Simakov O."/>
            <person name="Putnam N."/>
            <person name="Stites J."/>
            <person name="Kuroki Y."/>
            <person name="Tanaka T."/>
            <person name="Michiue T."/>
            <person name="Watanabe M."/>
            <person name="Bogdanovic O."/>
            <person name="Lister R."/>
            <person name="Georgiou G."/>
            <person name="Paranjpe S.S."/>
            <person name="van Kruijsbergen I."/>
            <person name="Shu S."/>
            <person name="Carlson J."/>
            <person name="Kinoshita T."/>
            <person name="Ohta Y."/>
            <person name="Mawaribuchi S."/>
            <person name="Jenkins J."/>
            <person name="Grimwood J."/>
            <person name="Schmutz J."/>
            <person name="Mitros T."/>
            <person name="Mozaffari S.V."/>
            <person name="Suzuki Y."/>
            <person name="Haramoto Y."/>
            <person name="Yamamoto T.S."/>
            <person name="Takagi C."/>
            <person name="Heald R."/>
            <person name="Miller K."/>
            <person name="Haudenschild C."/>
            <person name="Kitzman J."/>
            <person name="Nakayama T."/>
            <person name="Izutsu Y."/>
            <person name="Robert J."/>
            <person name="Fortriede J."/>
            <person name="Burns K."/>
            <person name="Lotay V."/>
            <person name="Karimi K."/>
            <person name="Yasuoka Y."/>
            <person name="Dichmann D.S."/>
            <person name="Flajnik M.F."/>
            <person name="Houston D.W."/>
            <person name="Shendure J."/>
            <person name="DuPasquier L."/>
            <person name="Vize P.D."/>
            <person name="Zorn A.M."/>
            <person name="Ito M."/>
            <person name="Marcotte E.M."/>
            <person name="Wallingford J.B."/>
            <person name="Ito Y."/>
            <person name="Asashima M."/>
            <person name="Ueno N."/>
            <person name="Matsuda Y."/>
            <person name="Veenstra G.J."/>
            <person name="Fujiyama A."/>
            <person name="Harland R.M."/>
            <person name="Taira M."/>
            <person name="Rokhsar D.S."/>
        </authorList>
    </citation>
    <scope>NUCLEOTIDE SEQUENCE [LARGE SCALE GENOMIC DNA]</scope>
    <source>
        <strain evidence="3">J</strain>
    </source>
</reference>
<evidence type="ECO:0000256" key="1">
    <source>
        <dbReference type="SAM" id="Coils"/>
    </source>
</evidence>
<feature type="coiled-coil region" evidence="1">
    <location>
        <begin position="104"/>
        <end position="131"/>
    </location>
</feature>
<dbReference type="AlphaFoldDB" id="A0A974CTI1"/>
<dbReference type="Proteomes" id="UP000694892">
    <property type="component" value="Chromosome 5S"/>
</dbReference>
<accession>A0A974CTI1</accession>
<proteinExistence type="predicted"/>
<gene>
    <name evidence="2" type="ORF">XELAEV_18029559mg</name>
</gene>
<evidence type="ECO:0000313" key="3">
    <source>
        <dbReference type="Proteomes" id="UP000694892"/>
    </source>
</evidence>
<organism evidence="2 3">
    <name type="scientific">Xenopus laevis</name>
    <name type="common">African clawed frog</name>
    <dbReference type="NCBI Taxonomy" id="8355"/>
    <lineage>
        <taxon>Eukaryota</taxon>
        <taxon>Metazoa</taxon>
        <taxon>Chordata</taxon>
        <taxon>Craniata</taxon>
        <taxon>Vertebrata</taxon>
        <taxon>Euteleostomi</taxon>
        <taxon>Amphibia</taxon>
        <taxon>Batrachia</taxon>
        <taxon>Anura</taxon>
        <taxon>Pipoidea</taxon>
        <taxon>Pipidae</taxon>
        <taxon>Xenopodinae</taxon>
        <taxon>Xenopus</taxon>
        <taxon>Xenopus</taxon>
    </lineage>
</organism>
<keyword evidence="1" id="KW-0175">Coiled coil</keyword>
<dbReference type="EMBL" id="CM004475">
    <property type="protein sequence ID" value="OCT78462.1"/>
    <property type="molecule type" value="Genomic_DNA"/>
</dbReference>
<protein>
    <submittedName>
        <fullName evidence="2">Uncharacterized protein</fullName>
    </submittedName>
</protein>